<dbReference type="SUPFAM" id="SSF56112">
    <property type="entry name" value="Protein kinase-like (PK-like)"/>
    <property type="match status" value="1"/>
</dbReference>
<sequence>MFLTPKGTVDLNDFKEISLLSSETDLSIYITEDTITNHQYLQTIYKKKYESKEDQKIFYHEILRLSNISQHPFLINIVGLSLFDYNNKPFPTVFHDYLPNRTLTNLLANHPIFNEFQPITPTKKFVILLGIARGMNHLHKNFLAHGNLDTDRIYLDSNLHPKIFGFKKTQESNASTAKQDDIFNFGLIAFELITNKKLNETIKPSDTSLLQTDWQRTFLTKIMSKYRWYRPDFDQIVNDLLQHSSEFGDVDADEIGRVERMTMRYMKWYCQLVEEEAEKGSLTDMFLYGTILSDGDFVETDKKEALKYFKKSADLGNVHSMFSYAFMLSKGDGIQANKREAAEYYKKAIDKGNRTAMFNYGHMLFNGDGIQADKKEAAKFYKLAADQGNVKAMFNYAILLAKGDGVQMNKKEAAKYFKLAADSGNLKAMTYYASMMLKGDGVYLNKNEAALYYKEAADNMQVDAMMKYAMMLETGDGIQPDKNEAIKYFKMAADLGNKEALENYKRLK</sequence>
<protein>
    <recommendedName>
        <fullName evidence="2">Protein kinase domain-containing protein</fullName>
    </recommendedName>
</protein>
<dbReference type="InterPro" id="IPR006597">
    <property type="entry name" value="Sel1-like"/>
</dbReference>
<feature type="domain" description="Protein kinase" evidence="2">
    <location>
        <begin position="14"/>
        <end position="246"/>
    </location>
</feature>
<name>A0ABR2JFC8_9EUKA</name>
<keyword evidence="4" id="KW-1185">Reference proteome</keyword>
<evidence type="ECO:0000313" key="4">
    <source>
        <dbReference type="Proteomes" id="UP001470230"/>
    </source>
</evidence>
<dbReference type="Gene3D" id="1.25.40.10">
    <property type="entry name" value="Tetratricopeptide repeat domain"/>
    <property type="match status" value="1"/>
</dbReference>
<dbReference type="InterPro" id="IPR000719">
    <property type="entry name" value="Prot_kinase_dom"/>
</dbReference>
<dbReference type="InterPro" id="IPR011990">
    <property type="entry name" value="TPR-like_helical_dom_sf"/>
</dbReference>
<dbReference type="SMART" id="SM00671">
    <property type="entry name" value="SEL1"/>
    <property type="match status" value="6"/>
</dbReference>
<accession>A0ABR2JFC8</accession>
<dbReference type="InterPro" id="IPR001245">
    <property type="entry name" value="Ser-Thr/Tyr_kinase_cat_dom"/>
</dbReference>
<dbReference type="EMBL" id="JAPFFF010000012">
    <property type="protein sequence ID" value="KAK8876665.1"/>
    <property type="molecule type" value="Genomic_DNA"/>
</dbReference>
<evidence type="ECO:0000313" key="3">
    <source>
        <dbReference type="EMBL" id="KAK8876665.1"/>
    </source>
</evidence>
<reference evidence="3 4" key="1">
    <citation type="submission" date="2024-04" db="EMBL/GenBank/DDBJ databases">
        <title>Tritrichomonas musculus Genome.</title>
        <authorList>
            <person name="Alves-Ferreira E."/>
            <person name="Grigg M."/>
            <person name="Lorenzi H."/>
            <person name="Galac M."/>
        </authorList>
    </citation>
    <scope>NUCLEOTIDE SEQUENCE [LARGE SCALE GENOMIC DNA]</scope>
    <source>
        <strain evidence="3 4">EAF2021</strain>
    </source>
</reference>
<dbReference type="PANTHER" id="PTHR11102">
    <property type="entry name" value="SEL-1-LIKE PROTEIN"/>
    <property type="match status" value="1"/>
</dbReference>
<evidence type="ECO:0000259" key="2">
    <source>
        <dbReference type="PROSITE" id="PS50011"/>
    </source>
</evidence>
<dbReference type="PROSITE" id="PS50011">
    <property type="entry name" value="PROTEIN_KINASE_DOM"/>
    <property type="match status" value="1"/>
</dbReference>
<dbReference type="Gene3D" id="1.10.510.10">
    <property type="entry name" value="Transferase(Phosphotransferase) domain 1"/>
    <property type="match status" value="1"/>
</dbReference>
<comment type="caution">
    <text evidence="3">The sequence shown here is derived from an EMBL/GenBank/DDBJ whole genome shotgun (WGS) entry which is preliminary data.</text>
</comment>
<dbReference type="Pfam" id="PF08238">
    <property type="entry name" value="Sel1"/>
    <property type="match status" value="6"/>
</dbReference>
<dbReference type="SUPFAM" id="SSF81901">
    <property type="entry name" value="HCP-like"/>
    <property type="match status" value="1"/>
</dbReference>
<dbReference type="InterPro" id="IPR011009">
    <property type="entry name" value="Kinase-like_dom_sf"/>
</dbReference>
<evidence type="ECO:0000256" key="1">
    <source>
        <dbReference type="ARBA" id="ARBA00038101"/>
    </source>
</evidence>
<proteinExistence type="inferred from homology"/>
<comment type="similarity">
    <text evidence="1">Belongs to the sel-1 family.</text>
</comment>
<organism evidence="3 4">
    <name type="scientific">Tritrichomonas musculus</name>
    <dbReference type="NCBI Taxonomy" id="1915356"/>
    <lineage>
        <taxon>Eukaryota</taxon>
        <taxon>Metamonada</taxon>
        <taxon>Parabasalia</taxon>
        <taxon>Tritrichomonadida</taxon>
        <taxon>Tritrichomonadidae</taxon>
        <taxon>Tritrichomonas</taxon>
    </lineage>
</organism>
<dbReference type="PANTHER" id="PTHR11102:SF160">
    <property type="entry name" value="ERAD-ASSOCIATED E3 UBIQUITIN-PROTEIN LIGASE COMPONENT HRD3"/>
    <property type="match status" value="1"/>
</dbReference>
<dbReference type="Proteomes" id="UP001470230">
    <property type="component" value="Unassembled WGS sequence"/>
</dbReference>
<dbReference type="Pfam" id="PF07714">
    <property type="entry name" value="PK_Tyr_Ser-Thr"/>
    <property type="match status" value="1"/>
</dbReference>
<dbReference type="InterPro" id="IPR050767">
    <property type="entry name" value="Sel1_AlgK"/>
</dbReference>
<gene>
    <name evidence="3" type="ORF">M9Y10_006885</name>
</gene>